<dbReference type="EMBL" id="JAMYRI010000012">
    <property type="protein sequence ID" value="MER9286405.1"/>
    <property type="molecule type" value="Genomic_DNA"/>
</dbReference>
<organism evidence="1 2">
    <name type="scientific">Mesorhizobium australicum</name>
    <dbReference type="NCBI Taxonomy" id="536018"/>
    <lineage>
        <taxon>Bacteria</taxon>
        <taxon>Pseudomonadati</taxon>
        <taxon>Pseudomonadota</taxon>
        <taxon>Alphaproteobacteria</taxon>
        <taxon>Hyphomicrobiales</taxon>
        <taxon>Phyllobacteriaceae</taxon>
        <taxon>Mesorhizobium</taxon>
    </lineage>
</organism>
<comment type="caution">
    <text evidence="1">The sequence shown here is derived from an EMBL/GenBank/DDBJ whole genome shotgun (WGS) entry which is preliminary data.</text>
</comment>
<gene>
    <name evidence="1" type="ORF">NKI81_20975</name>
</gene>
<evidence type="ECO:0000313" key="1">
    <source>
        <dbReference type="EMBL" id="MER9286405.1"/>
    </source>
</evidence>
<name>A0ACC6T3E4_9HYPH</name>
<keyword evidence="2" id="KW-1185">Reference proteome</keyword>
<proteinExistence type="predicted"/>
<sequence length="112" mass="12659">MINDAIAATDAGRGILRGRTSMTRATTRRLIVEQRKNFKAISDYFIPECVDLISDPFDRKYITDIVLPMVRSGGKEQRVRVETIAAAGYDNERVKRIIGETEKSIRVLLGKM</sequence>
<reference evidence="1 2" key="1">
    <citation type="journal article" date="2024" name="Proc. Natl. Acad. Sci. U.S.A.">
        <title>The evolutionary genomics of adaptation to stress in wild rhizobium bacteria.</title>
        <authorList>
            <person name="Kehlet-Delgado H."/>
            <person name="Montoya A.P."/>
            <person name="Jensen K.T."/>
            <person name="Wendlandt C.E."/>
            <person name="Dexheimer C."/>
            <person name="Roberts M."/>
            <person name="Torres Martinez L."/>
            <person name="Friesen M.L."/>
            <person name="Griffitts J.S."/>
            <person name="Porter S.S."/>
        </authorList>
    </citation>
    <scope>NUCLEOTIDE SEQUENCE [LARGE SCALE GENOMIC DNA]</scope>
    <source>
        <strain evidence="1 2">M0468</strain>
    </source>
</reference>
<evidence type="ECO:0000313" key="2">
    <source>
        <dbReference type="Proteomes" id="UP001480082"/>
    </source>
</evidence>
<dbReference type="Proteomes" id="UP001480082">
    <property type="component" value="Unassembled WGS sequence"/>
</dbReference>
<protein>
    <submittedName>
        <fullName evidence="1">Uncharacterized protein</fullName>
    </submittedName>
</protein>
<accession>A0ACC6T3E4</accession>